<dbReference type="EMBL" id="BAZW01000013">
    <property type="protein sequence ID" value="GAO29822.1"/>
    <property type="molecule type" value="Genomic_DNA"/>
</dbReference>
<keyword evidence="2" id="KW-1185">Reference proteome</keyword>
<proteinExistence type="predicted"/>
<organism evidence="1 2">
    <name type="scientific">Geofilum rubicundum JCM 15548</name>
    <dbReference type="NCBI Taxonomy" id="1236989"/>
    <lineage>
        <taxon>Bacteria</taxon>
        <taxon>Pseudomonadati</taxon>
        <taxon>Bacteroidota</taxon>
        <taxon>Bacteroidia</taxon>
        <taxon>Marinilabiliales</taxon>
        <taxon>Marinilabiliaceae</taxon>
        <taxon>Geofilum</taxon>
    </lineage>
</organism>
<dbReference type="Proteomes" id="UP000032900">
    <property type="component" value="Unassembled WGS sequence"/>
</dbReference>
<dbReference type="SUPFAM" id="SSF54001">
    <property type="entry name" value="Cysteine proteinases"/>
    <property type="match status" value="1"/>
</dbReference>
<comment type="caution">
    <text evidence="1">The sequence shown here is derived from an EMBL/GenBank/DDBJ whole genome shotgun (WGS) entry which is preliminary data.</text>
</comment>
<dbReference type="Pfam" id="PF05708">
    <property type="entry name" value="Peptidase_C92"/>
    <property type="match status" value="1"/>
</dbReference>
<dbReference type="Gene3D" id="3.90.1720.10">
    <property type="entry name" value="endopeptidase domain like (from Nostoc punctiforme)"/>
    <property type="match status" value="1"/>
</dbReference>
<dbReference type="AlphaFoldDB" id="A0A0E9LW52"/>
<dbReference type="InterPro" id="IPR024453">
    <property type="entry name" value="Peptidase_C92"/>
</dbReference>
<gene>
    <name evidence="1" type="ORF">JCM15548_12050</name>
</gene>
<evidence type="ECO:0000313" key="2">
    <source>
        <dbReference type="Proteomes" id="UP000032900"/>
    </source>
</evidence>
<accession>A0A0E9LW52</accession>
<dbReference type="InterPro" id="IPR038765">
    <property type="entry name" value="Papain-like_cys_pep_sf"/>
</dbReference>
<name>A0A0E9LW52_9BACT</name>
<reference evidence="1 2" key="1">
    <citation type="journal article" date="2015" name="Microbes Environ.">
        <title>Distribution and evolution of nitrogen fixation genes in the phylum bacteroidetes.</title>
        <authorList>
            <person name="Inoue J."/>
            <person name="Oshima K."/>
            <person name="Suda W."/>
            <person name="Sakamoto M."/>
            <person name="Iino T."/>
            <person name="Noda S."/>
            <person name="Hongoh Y."/>
            <person name="Hattori M."/>
            <person name="Ohkuma M."/>
        </authorList>
    </citation>
    <scope>NUCLEOTIDE SEQUENCE [LARGE SCALE GENOMIC DNA]</scope>
    <source>
        <strain evidence="1">JCM 15548</strain>
    </source>
</reference>
<protein>
    <submittedName>
        <fullName evidence="1">Uncharacterized protein</fullName>
    </submittedName>
</protein>
<dbReference type="RefSeq" id="WP_062124396.1">
    <property type="nucleotide sequence ID" value="NZ_BAZW01000013.1"/>
</dbReference>
<dbReference type="OrthoDB" id="195541at2"/>
<evidence type="ECO:0000313" key="1">
    <source>
        <dbReference type="EMBL" id="GAO29822.1"/>
    </source>
</evidence>
<sequence length="409" mass="46568">MKRFFNIQRVVSGLLLVILSGSSSGRMDDSMSYPLMAMQMYNTDLHDSLRVDYDLTAIEISAEIARLKTQGENLPARLLNNLYSNFYRQLEFDKACLNLLDSIDFNEDTLSIEQRKALKQLLMVSQFYYNIYSSNEYVKRILNLGNISYDIPVDVLMVYESILFSEEYREALMRTNSTNGAFDYSGFLEQLPPSRSDVEAFIDIDNSLDLPFKAFESITFNGAYLFSSIVGYFEGSYEARHNASKLLEVLQPYDIVLMKSSQNLTDFFIPGYFGHSAIWLGSDRYQAFSESPAKPTIDSPFMIEAVRDGVKMSSLEEFSSGEVFLVLRPKNISLTQQVSVFHNSTMHLGKPYDFNFDSEASDMISCPELTFLAYDFVDWETGSLLNKTFITPDDIFTTATQDTSLEIVA</sequence>